<evidence type="ECO:0000313" key="2">
    <source>
        <dbReference type="Proteomes" id="UP000606044"/>
    </source>
</evidence>
<keyword evidence="2" id="KW-1185">Reference proteome</keyword>
<dbReference type="AlphaFoldDB" id="A0A917F5X9"/>
<dbReference type="RefSeq" id="WP_188575325.1">
    <property type="nucleotide sequence ID" value="NZ_BMCT01000001.1"/>
</dbReference>
<organism evidence="1 2">
    <name type="scientific">Azorhizobium oxalatiphilum</name>
    <dbReference type="NCBI Taxonomy" id="980631"/>
    <lineage>
        <taxon>Bacteria</taxon>
        <taxon>Pseudomonadati</taxon>
        <taxon>Pseudomonadota</taxon>
        <taxon>Alphaproteobacteria</taxon>
        <taxon>Hyphomicrobiales</taxon>
        <taxon>Xanthobacteraceae</taxon>
        <taxon>Azorhizobium</taxon>
    </lineage>
</organism>
<dbReference type="Proteomes" id="UP000606044">
    <property type="component" value="Unassembled WGS sequence"/>
</dbReference>
<dbReference type="EMBL" id="BMCT01000001">
    <property type="protein sequence ID" value="GGF49853.1"/>
    <property type="molecule type" value="Genomic_DNA"/>
</dbReference>
<gene>
    <name evidence="1" type="ORF">GCM10007301_06400</name>
</gene>
<evidence type="ECO:0000313" key="1">
    <source>
        <dbReference type="EMBL" id="GGF49853.1"/>
    </source>
</evidence>
<comment type="caution">
    <text evidence="1">The sequence shown here is derived from an EMBL/GenBank/DDBJ whole genome shotgun (WGS) entry which is preliminary data.</text>
</comment>
<accession>A0A917F5X9</accession>
<proteinExistence type="predicted"/>
<name>A0A917F5X9_9HYPH</name>
<reference evidence="1" key="2">
    <citation type="submission" date="2020-09" db="EMBL/GenBank/DDBJ databases">
        <authorList>
            <person name="Sun Q."/>
            <person name="Sedlacek I."/>
        </authorList>
    </citation>
    <scope>NUCLEOTIDE SEQUENCE</scope>
    <source>
        <strain evidence="1">CCM 7897</strain>
    </source>
</reference>
<sequence length="66" mass="7312">MTQKPPPEAPKSGAFVLGRARFEKISAVEGIRTEPATRRLLADFDRNGVGAQQRRDAITSKFTRRG</sequence>
<reference evidence="1" key="1">
    <citation type="journal article" date="2014" name="Int. J. Syst. Evol. Microbiol.">
        <title>Complete genome sequence of Corynebacterium casei LMG S-19264T (=DSM 44701T), isolated from a smear-ripened cheese.</title>
        <authorList>
            <consortium name="US DOE Joint Genome Institute (JGI-PGF)"/>
            <person name="Walter F."/>
            <person name="Albersmeier A."/>
            <person name="Kalinowski J."/>
            <person name="Ruckert C."/>
        </authorList>
    </citation>
    <scope>NUCLEOTIDE SEQUENCE</scope>
    <source>
        <strain evidence="1">CCM 7897</strain>
    </source>
</reference>
<protein>
    <submittedName>
        <fullName evidence="1">Uncharacterized protein</fullName>
    </submittedName>
</protein>